<dbReference type="InterPro" id="IPR023796">
    <property type="entry name" value="Serpin_dom"/>
</dbReference>
<dbReference type="Gene3D" id="3.30.497.10">
    <property type="entry name" value="Antithrombin, subunit I, domain 2"/>
    <property type="match status" value="1"/>
</dbReference>
<dbReference type="InterPro" id="IPR000215">
    <property type="entry name" value="Serpin_fam"/>
</dbReference>
<evidence type="ECO:0000256" key="2">
    <source>
        <dbReference type="RuleBase" id="RU000411"/>
    </source>
</evidence>
<dbReference type="InterPro" id="IPR036186">
    <property type="entry name" value="Serpin_sf"/>
</dbReference>
<dbReference type="Gene3D" id="2.30.39.10">
    <property type="entry name" value="Alpha-1-antitrypsin, domain 1"/>
    <property type="match status" value="1"/>
</dbReference>
<comment type="caution">
    <text evidence="4">The sequence shown here is derived from an EMBL/GenBank/DDBJ whole genome shotgun (WGS) entry which is preliminary data.</text>
</comment>
<dbReference type="EMBL" id="CAXDID020000046">
    <property type="protein sequence ID" value="CAL6003009.1"/>
    <property type="molecule type" value="Genomic_DNA"/>
</dbReference>
<gene>
    <name evidence="4" type="ORF">HINF_LOCUS18198</name>
</gene>
<dbReference type="PANTHER" id="PTHR11461">
    <property type="entry name" value="SERINE PROTEASE INHIBITOR, SERPIN"/>
    <property type="match status" value="1"/>
</dbReference>
<evidence type="ECO:0000256" key="1">
    <source>
        <dbReference type="ARBA" id="ARBA00009500"/>
    </source>
</evidence>
<dbReference type="Pfam" id="PF00079">
    <property type="entry name" value="Serpin"/>
    <property type="match status" value="1"/>
</dbReference>
<evidence type="ECO:0000313" key="5">
    <source>
        <dbReference type="Proteomes" id="UP001642409"/>
    </source>
</evidence>
<reference evidence="4 5" key="1">
    <citation type="submission" date="2024-07" db="EMBL/GenBank/DDBJ databases">
        <authorList>
            <person name="Akdeniz Z."/>
        </authorList>
    </citation>
    <scope>NUCLEOTIDE SEQUENCE [LARGE SCALE GENOMIC DNA]</scope>
</reference>
<accession>A0ABP1HXC5</accession>
<dbReference type="SMART" id="SM00093">
    <property type="entry name" value="SERPIN"/>
    <property type="match status" value="1"/>
</dbReference>
<dbReference type="SUPFAM" id="SSF56574">
    <property type="entry name" value="Serpins"/>
    <property type="match status" value="1"/>
</dbReference>
<dbReference type="Proteomes" id="UP001642409">
    <property type="component" value="Unassembled WGS sequence"/>
</dbReference>
<feature type="domain" description="Serpin" evidence="3">
    <location>
        <begin position="8"/>
        <end position="224"/>
    </location>
</feature>
<name>A0ABP1HXC5_9EUKA</name>
<proteinExistence type="inferred from homology"/>
<keyword evidence="5" id="KW-1185">Reference proteome</keyword>
<organism evidence="4 5">
    <name type="scientific">Hexamita inflata</name>
    <dbReference type="NCBI Taxonomy" id="28002"/>
    <lineage>
        <taxon>Eukaryota</taxon>
        <taxon>Metamonada</taxon>
        <taxon>Diplomonadida</taxon>
        <taxon>Hexamitidae</taxon>
        <taxon>Hexamitinae</taxon>
        <taxon>Hexamita</taxon>
    </lineage>
</organism>
<dbReference type="InterPro" id="IPR042185">
    <property type="entry name" value="Serpin_sf_2"/>
</dbReference>
<evidence type="ECO:0000313" key="4">
    <source>
        <dbReference type="EMBL" id="CAL6003009.1"/>
    </source>
</evidence>
<evidence type="ECO:0000259" key="3">
    <source>
        <dbReference type="SMART" id="SM00093"/>
    </source>
</evidence>
<comment type="similarity">
    <text evidence="1 2">Belongs to the serpin family.</text>
</comment>
<dbReference type="PANTHER" id="PTHR11461:SF211">
    <property type="entry name" value="GH10112P-RELATED"/>
    <property type="match status" value="1"/>
</dbReference>
<sequence>MNNNYYVQKLCNLIDFTTQNICFSPFSLLHALSILLKCHDTEAKQEMLEKLDVSESQIFELKQSLSSTLSIVSNIFCTNAQQLTSFESTIFKCFNLAPEPLVSVDQVNQWCTRNTNGKITEIIDSIIGIECILLSAVHFKANWAFKFDKRSTKNAVFTGFASNSSVQMIRMSRKLQYAQTASAQIVCLDYTAQLSALIILPLQNNIKAFQAALTLERKYQCISN</sequence>
<protein>
    <submittedName>
        <fullName evidence="4">Serpin_1</fullName>
    </submittedName>
</protein>
<dbReference type="InterPro" id="IPR042178">
    <property type="entry name" value="Serpin_sf_1"/>
</dbReference>